<feature type="region of interest" description="Disordered" evidence="1">
    <location>
        <begin position="37"/>
        <end position="80"/>
    </location>
</feature>
<organism evidence="3 4">
    <name type="scientific">Streptomyces boncukensis</name>
    <dbReference type="NCBI Taxonomy" id="2711219"/>
    <lineage>
        <taxon>Bacteria</taxon>
        <taxon>Bacillati</taxon>
        <taxon>Actinomycetota</taxon>
        <taxon>Actinomycetes</taxon>
        <taxon>Kitasatosporales</taxon>
        <taxon>Streptomycetaceae</taxon>
        <taxon>Streptomyces</taxon>
    </lineage>
</organism>
<feature type="signal peptide" evidence="2">
    <location>
        <begin position="1"/>
        <end position="29"/>
    </location>
</feature>
<name>A0A6G4X949_9ACTN</name>
<protein>
    <recommendedName>
        <fullName evidence="5">Secreted protein</fullName>
    </recommendedName>
</protein>
<evidence type="ECO:0000256" key="1">
    <source>
        <dbReference type="SAM" id="MobiDB-lite"/>
    </source>
</evidence>
<dbReference type="AlphaFoldDB" id="A0A6G4X949"/>
<evidence type="ECO:0000256" key="2">
    <source>
        <dbReference type="SAM" id="SignalP"/>
    </source>
</evidence>
<keyword evidence="2" id="KW-0732">Signal</keyword>
<evidence type="ECO:0000313" key="4">
    <source>
        <dbReference type="Proteomes" id="UP000477722"/>
    </source>
</evidence>
<accession>A0A6G4X949</accession>
<feature type="chain" id="PRO_5026024200" description="Secreted protein" evidence="2">
    <location>
        <begin position="30"/>
        <end position="98"/>
    </location>
</feature>
<comment type="caution">
    <text evidence="3">The sequence shown here is derived from an EMBL/GenBank/DDBJ whole genome shotgun (WGS) entry which is preliminary data.</text>
</comment>
<dbReference type="RefSeq" id="WP_165303499.1">
    <property type="nucleotide sequence ID" value="NZ_JAAKZZ010000983.1"/>
</dbReference>
<reference evidence="3 4" key="1">
    <citation type="submission" date="2020-02" db="EMBL/GenBank/DDBJ databases">
        <title>Whole-genome analyses of novel actinobacteria.</title>
        <authorList>
            <person name="Sahin N."/>
            <person name="Tatar D."/>
        </authorList>
    </citation>
    <scope>NUCLEOTIDE SEQUENCE [LARGE SCALE GENOMIC DNA]</scope>
    <source>
        <strain evidence="3 4">SB3404</strain>
    </source>
</reference>
<dbReference type="Proteomes" id="UP000477722">
    <property type="component" value="Unassembled WGS sequence"/>
</dbReference>
<evidence type="ECO:0008006" key="5">
    <source>
        <dbReference type="Google" id="ProtNLM"/>
    </source>
</evidence>
<proteinExistence type="predicted"/>
<dbReference type="EMBL" id="JAAKZZ010000983">
    <property type="protein sequence ID" value="NGO73908.1"/>
    <property type="molecule type" value="Genomic_DNA"/>
</dbReference>
<gene>
    <name evidence="3" type="ORF">G5C65_37455</name>
</gene>
<keyword evidence="4" id="KW-1185">Reference proteome</keyword>
<evidence type="ECO:0000313" key="3">
    <source>
        <dbReference type="EMBL" id="NGO73908.1"/>
    </source>
</evidence>
<feature type="compositionally biased region" description="Low complexity" evidence="1">
    <location>
        <begin position="38"/>
        <end position="76"/>
    </location>
</feature>
<sequence length="98" mass="9693">MARIRTARVIAAAASVPLAFAVLGGVAQADNGAFADDGSASNAQSSVSVQGQNAEGDGNNTNSANNATVNGNGAVVDQSNETTNTTVDYVVVFGNTFG</sequence>